<dbReference type="Pfam" id="PF06747">
    <property type="entry name" value="CHCH"/>
    <property type="match status" value="1"/>
</dbReference>
<evidence type="ECO:0000259" key="6">
    <source>
        <dbReference type="Pfam" id="PF06747"/>
    </source>
</evidence>
<dbReference type="OrthoDB" id="9971592at2759"/>
<dbReference type="SUPFAM" id="SSF47072">
    <property type="entry name" value="Cysteine alpha-hairpin motif"/>
    <property type="match status" value="1"/>
</dbReference>
<evidence type="ECO:0000313" key="8">
    <source>
        <dbReference type="Proteomes" id="UP000076502"/>
    </source>
</evidence>
<dbReference type="STRING" id="178035.A0A154NXZ3"/>
<dbReference type="EMBL" id="KQ434781">
    <property type="protein sequence ID" value="KZC04487.1"/>
    <property type="molecule type" value="Genomic_DNA"/>
</dbReference>
<evidence type="ECO:0000256" key="1">
    <source>
        <dbReference type="ARBA" id="ARBA00004569"/>
    </source>
</evidence>
<evidence type="ECO:0000256" key="2">
    <source>
        <dbReference type="ARBA" id="ARBA00023128"/>
    </source>
</evidence>
<dbReference type="AlphaFoldDB" id="A0A154NXZ3"/>
<dbReference type="PANTHER" id="PTHR46811">
    <property type="entry name" value="COILED-COIL-HELIX-COILED-COIL-HELIX DOMAIN-CONTAINING PROTEIN 7"/>
    <property type="match status" value="1"/>
</dbReference>
<accession>A0A154NXZ3</accession>
<dbReference type="GO" id="GO:0005758">
    <property type="term" value="C:mitochondrial intermembrane space"/>
    <property type="evidence" value="ECO:0007669"/>
    <property type="project" value="UniProtKB-SubCell"/>
</dbReference>
<dbReference type="GO" id="GO:0033108">
    <property type="term" value="P:mitochondrial respiratory chain complex assembly"/>
    <property type="evidence" value="ECO:0007669"/>
    <property type="project" value="TreeGrafter"/>
</dbReference>
<reference evidence="7 8" key="1">
    <citation type="submission" date="2015-07" db="EMBL/GenBank/DDBJ databases">
        <title>The genome of Dufourea novaeangliae.</title>
        <authorList>
            <person name="Pan H."/>
            <person name="Kapheim K."/>
        </authorList>
    </citation>
    <scope>NUCLEOTIDE SEQUENCE [LARGE SCALE GENOMIC DNA]</scope>
    <source>
        <strain evidence="7">0120121106</strain>
        <tissue evidence="7">Whole body</tissue>
    </source>
</reference>
<dbReference type="PROSITE" id="PS51808">
    <property type="entry name" value="CHCH"/>
    <property type="match status" value="1"/>
</dbReference>
<keyword evidence="8" id="KW-1185">Reference proteome</keyword>
<evidence type="ECO:0000313" key="7">
    <source>
        <dbReference type="EMBL" id="KZC04487.1"/>
    </source>
</evidence>
<dbReference type="Proteomes" id="UP000076502">
    <property type="component" value="Unassembled WGS sequence"/>
</dbReference>
<evidence type="ECO:0000256" key="5">
    <source>
        <dbReference type="ARBA" id="ARBA00039509"/>
    </source>
</evidence>
<proteinExistence type="inferred from homology"/>
<sequence length="99" mass="11792">MHTPTPRDAEQSKNPMVKKLRHDQELNNPCLKEHGQALKCLDNNNYDKKKCEVYFVNYRICKTFWAKVMNDRKKRGIDPILPLPEEREKLKAAYFKSKK</sequence>
<evidence type="ECO:0000256" key="4">
    <source>
        <dbReference type="ARBA" id="ARBA00038205"/>
    </source>
</evidence>
<dbReference type="InterPro" id="IPR051040">
    <property type="entry name" value="COX23"/>
</dbReference>
<comment type="subcellular location">
    <subcellularLocation>
        <location evidence="1">Mitochondrion intermembrane space</location>
    </subcellularLocation>
</comment>
<dbReference type="InterPro" id="IPR010625">
    <property type="entry name" value="CHCH"/>
</dbReference>
<dbReference type="Gene3D" id="1.10.287.1130">
    <property type="entry name" value="CytochromE C oxidase copper chaperone"/>
    <property type="match status" value="1"/>
</dbReference>
<gene>
    <name evidence="7" type="ORF">WN55_05300</name>
</gene>
<organism evidence="7 8">
    <name type="scientific">Dufourea novaeangliae</name>
    <name type="common">Sweat bee</name>
    <dbReference type="NCBI Taxonomy" id="178035"/>
    <lineage>
        <taxon>Eukaryota</taxon>
        <taxon>Metazoa</taxon>
        <taxon>Ecdysozoa</taxon>
        <taxon>Arthropoda</taxon>
        <taxon>Hexapoda</taxon>
        <taxon>Insecta</taxon>
        <taxon>Pterygota</taxon>
        <taxon>Neoptera</taxon>
        <taxon>Endopterygota</taxon>
        <taxon>Hymenoptera</taxon>
        <taxon>Apocrita</taxon>
        <taxon>Aculeata</taxon>
        <taxon>Apoidea</taxon>
        <taxon>Anthophila</taxon>
        <taxon>Halictidae</taxon>
        <taxon>Rophitinae</taxon>
        <taxon>Dufourea</taxon>
    </lineage>
</organism>
<name>A0A154NXZ3_DUFNO</name>
<feature type="domain" description="CHCH" evidence="6">
    <location>
        <begin position="30"/>
        <end position="62"/>
    </location>
</feature>
<keyword evidence="3" id="KW-1015">Disulfide bond</keyword>
<protein>
    <recommendedName>
        <fullName evidence="5">Coiled-coil-helix-coiled-coil-helix domain-containing protein 7</fullName>
    </recommendedName>
</protein>
<keyword evidence="2" id="KW-0496">Mitochondrion</keyword>
<dbReference type="InterPro" id="IPR009069">
    <property type="entry name" value="Cys_alpha_HP_mot_SF"/>
</dbReference>
<dbReference type="PANTHER" id="PTHR46811:SF1">
    <property type="entry name" value="COILED-COIL-HELIX-COILED-COIL-HELIX DOMAIN-CONTAINING PROTEIN 7"/>
    <property type="match status" value="1"/>
</dbReference>
<evidence type="ECO:0000256" key="3">
    <source>
        <dbReference type="ARBA" id="ARBA00023157"/>
    </source>
</evidence>
<comment type="similarity">
    <text evidence="4">Belongs to the CHCHD7 family.</text>
</comment>